<dbReference type="KEGG" id="xtr:116412432"/>
<organism evidence="1 2">
    <name type="scientific">Xenopus tropicalis</name>
    <name type="common">Western clawed frog</name>
    <name type="synonym">Silurana tropicalis</name>
    <dbReference type="NCBI Taxonomy" id="8364"/>
    <lineage>
        <taxon>Eukaryota</taxon>
        <taxon>Metazoa</taxon>
        <taxon>Chordata</taxon>
        <taxon>Craniata</taxon>
        <taxon>Vertebrata</taxon>
        <taxon>Euteleostomi</taxon>
        <taxon>Amphibia</taxon>
        <taxon>Batrachia</taxon>
        <taxon>Anura</taxon>
        <taxon>Pipoidea</taxon>
        <taxon>Pipidae</taxon>
        <taxon>Xenopodinae</taxon>
        <taxon>Xenopus</taxon>
        <taxon>Silurana</taxon>
    </lineage>
</organism>
<keyword evidence="1" id="KW-1185">Reference proteome</keyword>
<protein>
    <submittedName>
        <fullName evidence="2">Uncharacterized protein LOC116412432</fullName>
    </submittedName>
</protein>
<dbReference type="RefSeq" id="XP_031762509.1">
    <property type="nucleotide sequence ID" value="XM_031906649.1"/>
</dbReference>
<gene>
    <name evidence="2 3" type="primary">LOC116412432</name>
</gene>
<dbReference type="Xenbase" id="XB-GENE-29098807">
    <property type="gene designation" value="LOC116412432"/>
</dbReference>
<dbReference type="OMA" id="NIESWPV"/>
<evidence type="ECO:0000313" key="3">
    <source>
        <dbReference type="Xenbase" id="XB-GENE-29098807"/>
    </source>
</evidence>
<evidence type="ECO:0000313" key="2">
    <source>
        <dbReference type="RefSeq" id="XP_031762509.1"/>
    </source>
</evidence>
<dbReference type="OrthoDB" id="10475760at2759"/>
<evidence type="ECO:0000313" key="1">
    <source>
        <dbReference type="Proteomes" id="UP000008143"/>
    </source>
</evidence>
<dbReference type="GeneID" id="116412432"/>
<accession>A0A8J1JX91</accession>
<name>A0A8J1JX91_XENTR</name>
<proteinExistence type="predicted"/>
<dbReference type="AlphaFoldDB" id="A0A8J1JX91"/>
<dbReference type="AGR" id="Xenbase:XB-GENE-29098807"/>
<sequence length="251" mass="29503">MYSTLCQISDPCTFLLQEKDIKLNYHKYDQTEVVDNIESWPVCPVPVETDNYVETSNSLFEQEKLKPIVILIPEDIRCDGLLCPIPPIEEQLNRADPELSSILIQDFLPIVQYIELLMTPTENKTSLNEELMDLFSLEKFIILLDLLCLYWYYKKGSEKDKEDASAKTECNVEENEDEEAEHIRESAVPSDCTYFFQHEHLQTKSKKKRLGFNVRKSFCRPHKTKRNGTNERKELSRLFLHSIRQCIQRDM</sequence>
<reference evidence="2" key="1">
    <citation type="submission" date="2025-08" db="UniProtKB">
        <authorList>
            <consortium name="RefSeq"/>
        </authorList>
    </citation>
    <scope>IDENTIFICATION</scope>
    <source>
        <strain evidence="2">Nigerian</strain>
        <tissue evidence="2">Liver and blood</tissue>
    </source>
</reference>
<dbReference type="Proteomes" id="UP000008143">
    <property type="component" value="Chromosome 7"/>
</dbReference>